<evidence type="ECO:0000256" key="3">
    <source>
        <dbReference type="ARBA" id="ARBA00005795"/>
    </source>
</evidence>
<dbReference type="Pfam" id="PF11802">
    <property type="entry name" value="CENP-K"/>
    <property type="match status" value="1"/>
</dbReference>
<comment type="similarity">
    <text evidence="3">Belongs to the CENP-K/MCM22 family.</text>
</comment>
<evidence type="ECO:0000313" key="10">
    <source>
        <dbReference type="Proteomes" id="UP000242770"/>
    </source>
</evidence>
<sequence>MEGTTFYDMAELLRQAALQEAASRAKTRSPLNALTDSTEAASSSRPPKISAEAEGEAEELFAVYEDEKAKNDVLARTVDKVSSSASTPSISDYYRPHRPTNHALLYLQRLEALANVEDSKAQDARSDDQKRLELEWQQLEFAIRALEDEKRRIPPLESSTVLDVRTRAELYDVNLQYTSALEMLKSELASERDALLRETQLQSDLEVVTTGLTKRLAQLQRKRRQDLTSESAIRELNRKFKREEQRFKELLAQLIDMGNALFGADNRKVVTLRHYLDEFMNQAWDKPLDPWVSSTRLALRRTGGEVDDAMIELFIRANIIVAHPKDSRRWRLVAFHKATRGSS</sequence>
<evidence type="ECO:0000256" key="7">
    <source>
        <dbReference type="ARBA" id="ARBA00023328"/>
    </source>
</evidence>
<dbReference type="GO" id="GO:0051382">
    <property type="term" value="P:kinetochore assembly"/>
    <property type="evidence" value="ECO:0007669"/>
    <property type="project" value="InterPro"/>
</dbReference>
<dbReference type="PANTHER" id="PTHR14401">
    <property type="entry name" value="CENTROMERE PROTEIN K"/>
    <property type="match status" value="1"/>
</dbReference>
<evidence type="ECO:0000256" key="4">
    <source>
        <dbReference type="ARBA" id="ARBA00022454"/>
    </source>
</evidence>
<dbReference type="InterPro" id="IPR020993">
    <property type="entry name" value="Centromere_CenpK"/>
</dbReference>
<evidence type="ECO:0000313" key="9">
    <source>
        <dbReference type="EMBL" id="CDS00116.1"/>
    </source>
</evidence>
<protein>
    <submittedName>
        <fullName evidence="9">Uncharacterized protein</fullName>
    </submittedName>
</protein>
<proteinExistence type="inferred from homology"/>
<evidence type="ECO:0000256" key="8">
    <source>
        <dbReference type="SAM" id="MobiDB-lite"/>
    </source>
</evidence>
<evidence type="ECO:0000256" key="1">
    <source>
        <dbReference type="ARBA" id="ARBA00004123"/>
    </source>
</evidence>
<keyword evidence="4" id="KW-0158">Chromosome</keyword>
<dbReference type="GO" id="GO:0000070">
    <property type="term" value="P:mitotic sister chromatid segregation"/>
    <property type="evidence" value="ECO:0007669"/>
    <property type="project" value="TreeGrafter"/>
</dbReference>
<dbReference type="EMBL" id="CCFA01002023">
    <property type="protein sequence ID" value="CDS00116.1"/>
    <property type="molecule type" value="Genomic_DNA"/>
</dbReference>
<evidence type="ECO:0000256" key="6">
    <source>
        <dbReference type="ARBA" id="ARBA00023242"/>
    </source>
</evidence>
<organism evidence="9 10">
    <name type="scientific">Sporisorium scitamineum</name>
    <dbReference type="NCBI Taxonomy" id="49012"/>
    <lineage>
        <taxon>Eukaryota</taxon>
        <taxon>Fungi</taxon>
        <taxon>Dikarya</taxon>
        <taxon>Basidiomycota</taxon>
        <taxon>Ustilaginomycotina</taxon>
        <taxon>Ustilaginomycetes</taxon>
        <taxon>Ustilaginales</taxon>
        <taxon>Ustilaginaceae</taxon>
        <taxon>Sporisorium</taxon>
    </lineage>
</organism>
<feature type="region of interest" description="Disordered" evidence="8">
    <location>
        <begin position="23"/>
        <end position="54"/>
    </location>
</feature>
<keyword evidence="6" id="KW-0539">Nucleus</keyword>
<dbReference type="GO" id="GO:0005634">
    <property type="term" value="C:nucleus"/>
    <property type="evidence" value="ECO:0007669"/>
    <property type="project" value="UniProtKB-SubCell"/>
</dbReference>
<accession>A0A0F7RTJ0</accession>
<dbReference type="Proteomes" id="UP000242770">
    <property type="component" value="Unassembled WGS sequence"/>
</dbReference>
<keyword evidence="5" id="KW-0175">Coiled coil</keyword>
<dbReference type="AlphaFoldDB" id="A0A0F7RTJ0"/>
<comment type="subcellular location">
    <subcellularLocation>
        <location evidence="2">Chromosome</location>
        <location evidence="2">Centromere</location>
    </subcellularLocation>
    <subcellularLocation>
        <location evidence="1">Nucleus</location>
    </subcellularLocation>
</comment>
<dbReference type="PANTHER" id="PTHR14401:SF6">
    <property type="entry name" value="CENTROMERE PROTEIN K"/>
    <property type="match status" value="1"/>
</dbReference>
<reference evidence="10" key="1">
    <citation type="submission" date="2014-06" db="EMBL/GenBank/DDBJ databases">
        <authorList>
            <person name="Berkman P.J."/>
        </authorList>
    </citation>
    <scope>NUCLEOTIDE SEQUENCE [LARGE SCALE GENOMIC DNA]</scope>
</reference>
<gene>
    <name evidence="9" type="primary">SSCI35940.1</name>
</gene>
<evidence type="ECO:0000256" key="2">
    <source>
        <dbReference type="ARBA" id="ARBA00004584"/>
    </source>
</evidence>
<keyword evidence="10" id="KW-1185">Reference proteome</keyword>
<name>A0A0F7RTJ0_9BASI</name>
<dbReference type="GO" id="GO:0000775">
    <property type="term" value="C:chromosome, centromeric region"/>
    <property type="evidence" value="ECO:0007669"/>
    <property type="project" value="UniProtKB-SubCell"/>
</dbReference>
<keyword evidence="7" id="KW-0137">Centromere</keyword>
<feature type="compositionally biased region" description="Polar residues" evidence="8">
    <location>
        <begin position="29"/>
        <end position="45"/>
    </location>
</feature>
<evidence type="ECO:0000256" key="5">
    <source>
        <dbReference type="ARBA" id="ARBA00023054"/>
    </source>
</evidence>